<dbReference type="AlphaFoldDB" id="A0A1M6R3Z4"/>
<dbReference type="STRING" id="1830138.SAMN05443507_11152"/>
<dbReference type="InterPro" id="IPR026891">
    <property type="entry name" value="Fn3-like"/>
</dbReference>
<evidence type="ECO:0000256" key="3">
    <source>
        <dbReference type="RuleBase" id="RU361161"/>
    </source>
</evidence>
<name>A0A1M6R3Z4_9BACL</name>
<dbReference type="Proteomes" id="UP000184016">
    <property type="component" value="Unassembled WGS sequence"/>
</dbReference>
<accession>A0A1M6R3Z4</accession>
<dbReference type="RefSeq" id="WP_072874005.1">
    <property type="nucleotide sequence ID" value="NZ_FRAF01000011.1"/>
</dbReference>
<dbReference type="Pfam" id="PF14310">
    <property type="entry name" value="Fn3-like"/>
    <property type="match status" value="1"/>
</dbReference>
<dbReference type="InterPro" id="IPR002772">
    <property type="entry name" value="Glyco_hydro_3_C"/>
</dbReference>
<dbReference type="InterPro" id="IPR051915">
    <property type="entry name" value="Cellulose_Degrad_GH3"/>
</dbReference>
<evidence type="ECO:0000259" key="4">
    <source>
        <dbReference type="SMART" id="SM01217"/>
    </source>
</evidence>
<dbReference type="Gene3D" id="2.60.40.10">
    <property type="entry name" value="Immunoglobulins"/>
    <property type="match status" value="1"/>
</dbReference>
<dbReference type="InterPro" id="IPR013783">
    <property type="entry name" value="Ig-like_fold"/>
</dbReference>
<dbReference type="InterPro" id="IPR001764">
    <property type="entry name" value="Glyco_hydro_3_N"/>
</dbReference>
<dbReference type="PRINTS" id="PR00133">
    <property type="entry name" value="GLHYDRLASE3"/>
</dbReference>
<reference evidence="6" key="1">
    <citation type="submission" date="2016-11" db="EMBL/GenBank/DDBJ databases">
        <authorList>
            <person name="Varghese N."/>
            <person name="Submissions S."/>
        </authorList>
    </citation>
    <scope>NUCLEOTIDE SEQUENCE [LARGE SCALE GENOMIC DNA]</scope>
    <source>
        <strain evidence="6">USBA-503</strain>
    </source>
</reference>
<dbReference type="OrthoDB" id="9805821at2"/>
<comment type="similarity">
    <text evidence="1 3">Belongs to the glycosyl hydrolase 3 family.</text>
</comment>
<dbReference type="Pfam" id="PF00933">
    <property type="entry name" value="Glyco_hydro_3"/>
    <property type="match status" value="1"/>
</dbReference>
<keyword evidence="2 3" id="KW-0378">Hydrolase</keyword>
<proteinExistence type="inferred from homology"/>
<dbReference type="Gene3D" id="3.20.20.300">
    <property type="entry name" value="Glycoside hydrolase, family 3, N-terminal domain"/>
    <property type="match status" value="1"/>
</dbReference>
<keyword evidence="6" id="KW-1185">Reference proteome</keyword>
<keyword evidence="3" id="KW-0326">Glycosidase</keyword>
<dbReference type="EMBL" id="FRAF01000011">
    <property type="protein sequence ID" value="SHK27211.1"/>
    <property type="molecule type" value="Genomic_DNA"/>
</dbReference>
<dbReference type="FunFam" id="3.40.50.1700:FF:000009">
    <property type="entry name" value="Periplasmic beta-glucosidase"/>
    <property type="match status" value="1"/>
</dbReference>
<dbReference type="PANTHER" id="PTHR30620:SF123">
    <property type="entry name" value="BETA-XYLOSIDASE"/>
    <property type="match status" value="1"/>
</dbReference>
<dbReference type="InterPro" id="IPR036962">
    <property type="entry name" value="Glyco_hydro_3_N_sf"/>
</dbReference>
<protein>
    <submittedName>
        <fullName evidence="5">Beta-glucosidase</fullName>
    </submittedName>
</protein>
<dbReference type="GO" id="GO:0008422">
    <property type="term" value="F:beta-glucosidase activity"/>
    <property type="evidence" value="ECO:0007669"/>
    <property type="project" value="UniProtKB-ARBA"/>
</dbReference>
<evidence type="ECO:0000313" key="6">
    <source>
        <dbReference type="Proteomes" id="UP000184016"/>
    </source>
</evidence>
<evidence type="ECO:0000256" key="1">
    <source>
        <dbReference type="ARBA" id="ARBA00005336"/>
    </source>
</evidence>
<evidence type="ECO:0000256" key="2">
    <source>
        <dbReference type="ARBA" id="ARBA00022801"/>
    </source>
</evidence>
<organism evidence="5 6">
    <name type="scientific">Alicyclobacillus tolerans</name>
    <dbReference type="NCBI Taxonomy" id="90970"/>
    <lineage>
        <taxon>Bacteria</taxon>
        <taxon>Bacillati</taxon>
        <taxon>Bacillota</taxon>
        <taxon>Bacilli</taxon>
        <taxon>Bacillales</taxon>
        <taxon>Alicyclobacillaceae</taxon>
        <taxon>Alicyclobacillus</taxon>
    </lineage>
</organism>
<feature type="domain" description="Fibronectin type III-like" evidence="4">
    <location>
        <begin position="680"/>
        <end position="749"/>
    </location>
</feature>
<dbReference type="Pfam" id="PF01915">
    <property type="entry name" value="Glyco_hydro_3_C"/>
    <property type="match status" value="1"/>
</dbReference>
<dbReference type="InterPro" id="IPR019800">
    <property type="entry name" value="Glyco_hydro_3_AS"/>
</dbReference>
<sequence>MSELYRDPSRPVEERVEHLLSQMTPEEKSAQIGSLWVYEVLERSAFSTVKADARMKNGIGQITRIGGASSLDPVDSAKVANDIQRYLVNETRLGIPALVHEESCSGYMAKGATLFPQTIGVASTWNSDLTEAMGEVIRTQMKSVGAHQALAPLLDVTRDARWGRVEETFGEDPYLVTQMGLSYVRGLQTNDVRNGVIATGKHFVGYGVSEGGMNWAPPHIAPRELRDVFLQPFEAVVRKGKLGSIMPGYHELDGVPCHASSELLTEVLRKEWGFDGIVVSDYFAIDMLQSYHHLAEGKPGAARTALRTGVDIELPSIDCYGAPLVELIQQSAIDMELVDAAVRRVLTAKFRMGLFENPYVDESRVVEVFDNQEQRRLARTIAQQSMILLKNEGNLLPLSKNVGTVAVIGPNANSVRHLLGDYAYPCHIETLQDMTNTFNTAVPDKIELDVNFVSIISVLEAIRDKVSPETCVLFAEGADTLTGSQEGIDEAVAAAKQADVAILVVGDKAGLIDGCSSGESLDRASLDLPGMQEELVRSVHATGTPVVAVLVNGRPLSINWMNDHVPAILEAWLPGEEGAAAIADVLFGDYNPGGRLPMSFPRSVGQVPVYYNHKPSGGRSHWKGDYVEMSSKPLYPFGYGLSYTEFSYANLVISGSPLTVSDRVTIQVDVTNTGSVAGDEVVQLYVHDPVASLTRPVKELKGFRRVSLATGETKTVTFVLPVSSLGFHDVNLHYVVEPGAFEVMVGSSSEDIRLKGSFEVTGEPTIVVEREYTTEAF</sequence>
<dbReference type="PANTHER" id="PTHR30620">
    <property type="entry name" value="PERIPLASMIC BETA-GLUCOSIDASE-RELATED"/>
    <property type="match status" value="1"/>
</dbReference>
<dbReference type="PROSITE" id="PS00775">
    <property type="entry name" value="GLYCOSYL_HYDROL_F3"/>
    <property type="match status" value="1"/>
</dbReference>
<gene>
    <name evidence="5" type="ORF">SAMN05443507_11152</name>
</gene>
<dbReference type="SMART" id="SM01217">
    <property type="entry name" value="Fn3_like"/>
    <property type="match status" value="1"/>
</dbReference>
<dbReference type="SUPFAM" id="SSF51445">
    <property type="entry name" value="(Trans)glycosidases"/>
    <property type="match status" value="1"/>
</dbReference>
<dbReference type="InterPro" id="IPR017853">
    <property type="entry name" value="GH"/>
</dbReference>
<dbReference type="InterPro" id="IPR036881">
    <property type="entry name" value="Glyco_hydro_3_C_sf"/>
</dbReference>
<dbReference type="SUPFAM" id="SSF52279">
    <property type="entry name" value="Beta-D-glucan exohydrolase, C-terminal domain"/>
    <property type="match status" value="1"/>
</dbReference>
<dbReference type="Gene3D" id="3.40.50.1700">
    <property type="entry name" value="Glycoside hydrolase family 3 C-terminal domain"/>
    <property type="match status" value="1"/>
</dbReference>
<dbReference type="GO" id="GO:0009251">
    <property type="term" value="P:glucan catabolic process"/>
    <property type="evidence" value="ECO:0007669"/>
    <property type="project" value="TreeGrafter"/>
</dbReference>
<dbReference type="FunFam" id="2.60.40.10:FF:000495">
    <property type="entry name" value="Periplasmic beta-glucosidase"/>
    <property type="match status" value="1"/>
</dbReference>
<evidence type="ECO:0000313" key="5">
    <source>
        <dbReference type="EMBL" id="SHK27211.1"/>
    </source>
</evidence>